<dbReference type="InterPro" id="IPR003661">
    <property type="entry name" value="HisK_dim/P_dom"/>
</dbReference>
<feature type="domain" description="HAMP" evidence="15">
    <location>
        <begin position="164"/>
        <end position="216"/>
    </location>
</feature>
<evidence type="ECO:0000259" key="14">
    <source>
        <dbReference type="PROSITE" id="PS50109"/>
    </source>
</evidence>
<evidence type="ECO:0000256" key="1">
    <source>
        <dbReference type="ARBA" id="ARBA00000085"/>
    </source>
</evidence>
<dbReference type="PANTHER" id="PTHR44936">
    <property type="entry name" value="SENSOR PROTEIN CREC"/>
    <property type="match status" value="1"/>
</dbReference>
<evidence type="ECO:0000256" key="6">
    <source>
        <dbReference type="ARBA" id="ARBA00022679"/>
    </source>
</evidence>
<evidence type="ECO:0000256" key="11">
    <source>
        <dbReference type="ARBA" id="ARBA00022989"/>
    </source>
</evidence>
<feature type="transmembrane region" description="Helical" evidence="13">
    <location>
        <begin position="140"/>
        <end position="159"/>
    </location>
</feature>
<evidence type="ECO:0000313" key="16">
    <source>
        <dbReference type="EMBL" id="NAS20610.1"/>
    </source>
</evidence>
<keyword evidence="17" id="KW-1185">Reference proteome</keyword>
<dbReference type="Proteomes" id="UP000479526">
    <property type="component" value="Unassembled WGS sequence"/>
</dbReference>
<dbReference type="PROSITE" id="PS50109">
    <property type="entry name" value="HIS_KIN"/>
    <property type="match status" value="1"/>
</dbReference>
<dbReference type="InterPro" id="IPR003660">
    <property type="entry name" value="HAMP_dom"/>
</dbReference>
<dbReference type="PROSITE" id="PS50885">
    <property type="entry name" value="HAMP"/>
    <property type="match status" value="1"/>
</dbReference>
<evidence type="ECO:0000256" key="10">
    <source>
        <dbReference type="ARBA" id="ARBA00022840"/>
    </source>
</evidence>
<evidence type="ECO:0000259" key="15">
    <source>
        <dbReference type="PROSITE" id="PS50885"/>
    </source>
</evidence>
<dbReference type="Pfam" id="PF00672">
    <property type="entry name" value="HAMP"/>
    <property type="match status" value="1"/>
</dbReference>
<evidence type="ECO:0000256" key="2">
    <source>
        <dbReference type="ARBA" id="ARBA00004651"/>
    </source>
</evidence>
<dbReference type="InterPro" id="IPR036097">
    <property type="entry name" value="HisK_dim/P_sf"/>
</dbReference>
<keyword evidence="7 13" id="KW-0812">Transmembrane</keyword>
<proteinExistence type="predicted"/>
<dbReference type="InterPro" id="IPR003594">
    <property type="entry name" value="HATPase_dom"/>
</dbReference>
<evidence type="ECO:0000256" key="12">
    <source>
        <dbReference type="ARBA" id="ARBA00023012"/>
    </source>
</evidence>
<keyword evidence="6" id="KW-0808">Transferase</keyword>
<dbReference type="RefSeq" id="WP_161478091.1">
    <property type="nucleotide sequence ID" value="NZ_WXEW01000001.1"/>
</dbReference>
<dbReference type="SUPFAM" id="SSF47384">
    <property type="entry name" value="Homodimeric domain of signal transducing histidine kinase"/>
    <property type="match status" value="1"/>
</dbReference>
<dbReference type="CDD" id="cd00082">
    <property type="entry name" value="HisKA"/>
    <property type="match status" value="1"/>
</dbReference>
<dbReference type="AlphaFoldDB" id="A0A7C9MXW3"/>
<keyword evidence="10" id="KW-0067">ATP-binding</keyword>
<dbReference type="CDD" id="cd06225">
    <property type="entry name" value="HAMP"/>
    <property type="match status" value="1"/>
</dbReference>
<dbReference type="SUPFAM" id="SSF55874">
    <property type="entry name" value="ATPase domain of HSP90 chaperone/DNA topoisomerase II/histidine kinase"/>
    <property type="match status" value="1"/>
</dbReference>
<protein>
    <recommendedName>
        <fullName evidence="3">histidine kinase</fullName>
        <ecNumber evidence="3">2.7.13.3</ecNumber>
    </recommendedName>
</protein>
<keyword evidence="9" id="KW-0418">Kinase</keyword>
<dbReference type="PANTHER" id="PTHR44936:SF9">
    <property type="entry name" value="SENSOR PROTEIN CREC"/>
    <property type="match status" value="1"/>
</dbReference>
<dbReference type="SMART" id="SM00387">
    <property type="entry name" value="HATPase_c"/>
    <property type="match status" value="1"/>
</dbReference>
<accession>A0A7C9MXW3</accession>
<dbReference type="EMBL" id="WXEW01000001">
    <property type="protein sequence ID" value="NAS20610.1"/>
    <property type="molecule type" value="Genomic_DNA"/>
</dbReference>
<dbReference type="InterPro" id="IPR005467">
    <property type="entry name" value="His_kinase_dom"/>
</dbReference>
<evidence type="ECO:0000256" key="7">
    <source>
        <dbReference type="ARBA" id="ARBA00022692"/>
    </source>
</evidence>
<keyword evidence="11 13" id="KW-1133">Transmembrane helix</keyword>
<dbReference type="Pfam" id="PF02518">
    <property type="entry name" value="HATPase_c"/>
    <property type="match status" value="1"/>
</dbReference>
<organism evidence="16 17">
    <name type="scientific">Herbidospora solisilvae</name>
    <dbReference type="NCBI Taxonomy" id="2696284"/>
    <lineage>
        <taxon>Bacteria</taxon>
        <taxon>Bacillati</taxon>
        <taxon>Actinomycetota</taxon>
        <taxon>Actinomycetes</taxon>
        <taxon>Streptosporangiales</taxon>
        <taxon>Streptosporangiaceae</taxon>
        <taxon>Herbidospora</taxon>
    </lineage>
</organism>
<dbReference type="SMART" id="SM00304">
    <property type="entry name" value="HAMP"/>
    <property type="match status" value="1"/>
</dbReference>
<evidence type="ECO:0000313" key="17">
    <source>
        <dbReference type="Proteomes" id="UP000479526"/>
    </source>
</evidence>
<keyword evidence="8" id="KW-0547">Nucleotide-binding</keyword>
<dbReference type="Gene3D" id="1.10.287.130">
    <property type="match status" value="1"/>
</dbReference>
<dbReference type="EC" id="2.7.13.3" evidence="3"/>
<dbReference type="Gene3D" id="3.30.565.10">
    <property type="entry name" value="Histidine kinase-like ATPase, C-terminal domain"/>
    <property type="match status" value="1"/>
</dbReference>
<dbReference type="GO" id="GO:0005524">
    <property type="term" value="F:ATP binding"/>
    <property type="evidence" value="ECO:0007669"/>
    <property type="project" value="UniProtKB-KW"/>
</dbReference>
<dbReference type="InterPro" id="IPR036890">
    <property type="entry name" value="HATPase_C_sf"/>
</dbReference>
<dbReference type="InterPro" id="IPR050980">
    <property type="entry name" value="2C_sensor_his_kinase"/>
</dbReference>
<keyword evidence="13" id="KW-0472">Membrane</keyword>
<reference evidence="16 17" key="1">
    <citation type="submission" date="2020-01" db="EMBL/GenBank/DDBJ databases">
        <title>Herbidospora sp. NEAU-GS84 nov., a novel actinomycete isolated from soil.</title>
        <authorList>
            <person name="Han L."/>
        </authorList>
    </citation>
    <scope>NUCLEOTIDE SEQUENCE [LARGE SCALE GENOMIC DNA]</scope>
    <source>
        <strain evidence="16 17">NEAU-GS84</strain>
    </source>
</reference>
<name>A0A7C9MXW3_9ACTN</name>
<sequence length="418" mass="43034">MRRRLASLALATTSLVLVAFLVPLAVLVQALAAERATGTAAAWAGSVAATAALGDRDALAAAIAQAKGAGVPVTVFLPGDRFVGEPAAAGPGVRLARLGRSLTVDTPQGREVLVAVQGDGTTVVRALVPPERLREGVTRTWLVLGLIGLALLALGALVADRLARSLIGPVAEAAGVSRRLAGGDLAARVAPDGPPEIRDVGTALNQLAGRIDGLLRRERESVADLSHRLRTPVTALRLEVDAMRDREDAARVGAAVASVERMVTQVITEARRSGAERGPGCDAAEVVAERVAFWSALADDQNRRRSVRLAPGPLPVPVRAEDLAALVDLLLENVFAHTPEGTAFAVDLTARPGGARLTVSDEGPGFPGSDLVERGASGAGSTGLGLDIARRTAEESGGRLRVRNGLAGAQVIVDFGNP</sequence>
<dbReference type="SUPFAM" id="SSF158472">
    <property type="entry name" value="HAMP domain-like"/>
    <property type="match status" value="1"/>
</dbReference>
<comment type="subcellular location">
    <subcellularLocation>
        <location evidence="2">Cell membrane</location>
        <topology evidence="2">Multi-pass membrane protein</topology>
    </subcellularLocation>
</comment>
<dbReference type="GO" id="GO:0005886">
    <property type="term" value="C:plasma membrane"/>
    <property type="evidence" value="ECO:0007669"/>
    <property type="project" value="UniProtKB-SubCell"/>
</dbReference>
<keyword evidence="5" id="KW-0597">Phosphoprotein</keyword>
<keyword evidence="4" id="KW-1003">Cell membrane</keyword>
<evidence type="ECO:0000256" key="13">
    <source>
        <dbReference type="SAM" id="Phobius"/>
    </source>
</evidence>
<evidence type="ECO:0000256" key="4">
    <source>
        <dbReference type="ARBA" id="ARBA00022475"/>
    </source>
</evidence>
<evidence type="ECO:0000256" key="3">
    <source>
        <dbReference type="ARBA" id="ARBA00012438"/>
    </source>
</evidence>
<dbReference type="Pfam" id="PF00512">
    <property type="entry name" value="HisKA"/>
    <property type="match status" value="1"/>
</dbReference>
<keyword evidence="12" id="KW-0902">Two-component regulatory system</keyword>
<dbReference type="GO" id="GO:0000155">
    <property type="term" value="F:phosphorelay sensor kinase activity"/>
    <property type="evidence" value="ECO:0007669"/>
    <property type="project" value="InterPro"/>
</dbReference>
<dbReference type="SMART" id="SM00388">
    <property type="entry name" value="HisKA"/>
    <property type="match status" value="1"/>
</dbReference>
<comment type="catalytic activity">
    <reaction evidence="1">
        <text>ATP + protein L-histidine = ADP + protein N-phospho-L-histidine.</text>
        <dbReference type="EC" id="2.7.13.3"/>
    </reaction>
</comment>
<feature type="domain" description="Histidine kinase" evidence="14">
    <location>
        <begin position="224"/>
        <end position="418"/>
    </location>
</feature>
<evidence type="ECO:0000256" key="9">
    <source>
        <dbReference type="ARBA" id="ARBA00022777"/>
    </source>
</evidence>
<comment type="caution">
    <text evidence="16">The sequence shown here is derived from an EMBL/GenBank/DDBJ whole genome shotgun (WGS) entry which is preliminary data.</text>
</comment>
<evidence type="ECO:0000256" key="5">
    <source>
        <dbReference type="ARBA" id="ARBA00022553"/>
    </source>
</evidence>
<gene>
    <name evidence="16" type="ORF">GT755_02795</name>
</gene>
<evidence type="ECO:0000256" key="8">
    <source>
        <dbReference type="ARBA" id="ARBA00022741"/>
    </source>
</evidence>